<accession>A0AA36ARI9</accession>
<evidence type="ECO:0000313" key="2">
    <source>
        <dbReference type="Proteomes" id="UP001162480"/>
    </source>
</evidence>
<reference evidence="1" key="1">
    <citation type="submission" date="2023-08" db="EMBL/GenBank/DDBJ databases">
        <authorList>
            <person name="Alioto T."/>
            <person name="Alioto T."/>
            <person name="Gomez Garrido J."/>
        </authorList>
    </citation>
    <scope>NUCLEOTIDE SEQUENCE</scope>
</reference>
<name>A0AA36ARI9_OCTVU</name>
<evidence type="ECO:0000313" key="1">
    <source>
        <dbReference type="EMBL" id="CAI9719907.1"/>
    </source>
</evidence>
<gene>
    <name evidence="1" type="ORF">OCTVUL_1B008765</name>
</gene>
<dbReference type="AlphaFoldDB" id="A0AA36ARI9"/>
<dbReference type="Proteomes" id="UP001162480">
    <property type="component" value="Chromosome 3"/>
</dbReference>
<protein>
    <submittedName>
        <fullName evidence="1">Uncharacterized protein</fullName>
    </submittedName>
</protein>
<sequence>MTTGDIDVLLDCYSQPLTNADLKDLTKSASEEEEETEEVVDQTGLTLEQLAKLCNLAKELKEGSQEWDDDMGYDIIAA</sequence>
<dbReference type="EMBL" id="OX597816">
    <property type="protein sequence ID" value="CAI9719907.1"/>
    <property type="molecule type" value="Genomic_DNA"/>
</dbReference>
<organism evidence="1 2">
    <name type="scientific">Octopus vulgaris</name>
    <name type="common">Common octopus</name>
    <dbReference type="NCBI Taxonomy" id="6645"/>
    <lineage>
        <taxon>Eukaryota</taxon>
        <taxon>Metazoa</taxon>
        <taxon>Spiralia</taxon>
        <taxon>Lophotrochozoa</taxon>
        <taxon>Mollusca</taxon>
        <taxon>Cephalopoda</taxon>
        <taxon>Coleoidea</taxon>
        <taxon>Octopodiformes</taxon>
        <taxon>Octopoda</taxon>
        <taxon>Incirrata</taxon>
        <taxon>Octopodidae</taxon>
        <taxon>Octopus</taxon>
    </lineage>
</organism>
<keyword evidence="2" id="KW-1185">Reference proteome</keyword>
<proteinExistence type="predicted"/>